<keyword evidence="3" id="KW-1185">Reference proteome</keyword>
<feature type="transmembrane region" description="Helical" evidence="1">
    <location>
        <begin position="260"/>
        <end position="283"/>
    </location>
</feature>
<dbReference type="PANTHER" id="PTHR37814:SF1">
    <property type="entry name" value="MEMBRANE PROTEIN"/>
    <property type="match status" value="1"/>
</dbReference>
<dbReference type="InterPro" id="IPR038728">
    <property type="entry name" value="YkvI-like"/>
</dbReference>
<protein>
    <submittedName>
        <fullName evidence="2">Uncharacterized membrane protein YkvI</fullName>
    </submittedName>
</protein>
<gene>
    <name evidence="2" type="ORF">SAMN02745180_01131</name>
</gene>
<evidence type="ECO:0000313" key="3">
    <source>
        <dbReference type="Proteomes" id="UP000184389"/>
    </source>
</evidence>
<dbReference type="EMBL" id="FQXR01000004">
    <property type="protein sequence ID" value="SHH80785.1"/>
    <property type="molecule type" value="Genomic_DNA"/>
</dbReference>
<feature type="transmembrane region" description="Helical" evidence="1">
    <location>
        <begin position="82"/>
        <end position="107"/>
    </location>
</feature>
<accession>A0A1M5VZV9</accession>
<keyword evidence="1" id="KW-0472">Membrane</keyword>
<feature type="transmembrane region" description="Helical" evidence="1">
    <location>
        <begin position="12"/>
        <end position="33"/>
    </location>
</feature>
<keyword evidence="1" id="KW-0812">Transmembrane</keyword>
<dbReference type="PANTHER" id="PTHR37814">
    <property type="entry name" value="CONSERVED MEMBRANE PROTEIN"/>
    <property type="match status" value="1"/>
</dbReference>
<dbReference type="AlphaFoldDB" id="A0A1M5VZV9"/>
<feature type="transmembrane region" description="Helical" evidence="1">
    <location>
        <begin position="318"/>
        <end position="339"/>
    </location>
</feature>
<evidence type="ECO:0000256" key="1">
    <source>
        <dbReference type="SAM" id="Phobius"/>
    </source>
</evidence>
<feature type="transmembrane region" description="Helical" evidence="1">
    <location>
        <begin position="181"/>
        <end position="206"/>
    </location>
</feature>
<reference evidence="2 3" key="1">
    <citation type="submission" date="2016-11" db="EMBL/GenBank/DDBJ databases">
        <authorList>
            <person name="Jaros S."/>
            <person name="Januszkiewicz K."/>
            <person name="Wedrychowicz H."/>
        </authorList>
    </citation>
    <scope>NUCLEOTIDE SEQUENCE [LARGE SCALE GENOMIC DNA]</scope>
    <source>
        <strain evidence="2 3">DSM 13106</strain>
    </source>
</reference>
<sequence length="342" mass="37543">MNKDTFKIASIYIGTVIGAGFASGREIIDFFAVYGVKGILGMIISGFLFSFIGAFILSRVYEHNINSSGEMINFVFGYKFGFVVETIILFSLFIGFCIMLAGSGAIFEEQFGLSKNIGISTMAILCFIIFLSGIKGFSLINSILVPVLILGIVFLSSSVVFREGFIFSNVEGLDVTNKGNFITSSFLYVSFNSLLLIVVLSSLLPIIPNKNVAIKSGILGGIILGILGCHILIPLLILYTQIYDFAIPMLKICEYESSKYVNIFSLVLWLAMFTTAIANGYSFIENITREKDKKFISFLFCLISIPLANLGFSELVATMYPIFGYLGGVILIFILISIVNKN</sequence>
<organism evidence="2 3">
    <name type="scientific">Sporanaerobacter acetigenes DSM 13106</name>
    <dbReference type="NCBI Taxonomy" id="1123281"/>
    <lineage>
        <taxon>Bacteria</taxon>
        <taxon>Bacillati</taxon>
        <taxon>Bacillota</taxon>
        <taxon>Tissierellia</taxon>
        <taxon>Tissierellales</taxon>
        <taxon>Sporanaerobacteraceae</taxon>
        <taxon>Sporanaerobacter</taxon>
    </lineage>
</organism>
<proteinExistence type="predicted"/>
<feature type="transmembrane region" description="Helical" evidence="1">
    <location>
        <begin position="143"/>
        <end position="161"/>
    </location>
</feature>
<feature type="transmembrane region" description="Helical" evidence="1">
    <location>
        <begin position="295"/>
        <end position="312"/>
    </location>
</feature>
<evidence type="ECO:0000313" key="2">
    <source>
        <dbReference type="EMBL" id="SHH80785.1"/>
    </source>
</evidence>
<dbReference type="OrthoDB" id="4424890at2"/>
<feature type="transmembrane region" description="Helical" evidence="1">
    <location>
        <begin position="113"/>
        <end position="131"/>
    </location>
</feature>
<feature type="transmembrane region" description="Helical" evidence="1">
    <location>
        <begin position="218"/>
        <end position="240"/>
    </location>
</feature>
<dbReference type="Proteomes" id="UP000184389">
    <property type="component" value="Unassembled WGS sequence"/>
</dbReference>
<dbReference type="STRING" id="1123281.SAMN02745180_01131"/>
<dbReference type="RefSeq" id="WP_072743803.1">
    <property type="nucleotide sequence ID" value="NZ_FQXR01000004.1"/>
</dbReference>
<name>A0A1M5VZV9_9FIRM</name>
<keyword evidence="1" id="KW-1133">Transmembrane helix</keyword>
<feature type="transmembrane region" description="Helical" evidence="1">
    <location>
        <begin position="39"/>
        <end position="61"/>
    </location>
</feature>